<evidence type="ECO:0000256" key="4">
    <source>
        <dbReference type="ARBA" id="ARBA00022723"/>
    </source>
</evidence>
<evidence type="ECO:0000256" key="7">
    <source>
        <dbReference type="RuleBase" id="RU004279"/>
    </source>
</evidence>
<dbReference type="GO" id="GO:0046872">
    <property type="term" value="F:metal ion binding"/>
    <property type="evidence" value="ECO:0007669"/>
    <property type="project" value="UniProtKB-KW"/>
</dbReference>
<comment type="caution">
    <text evidence="9">The sequence shown here is derived from an EMBL/GenBank/DDBJ whole genome shotgun (WGS) entry which is preliminary data.</text>
</comment>
<dbReference type="InterPro" id="IPR012754">
    <property type="entry name" value="DNA-dir_RpoC_beta_prime_bact"/>
</dbReference>
<name>A0A2M7QC84_9BACT</name>
<keyword evidence="4" id="KW-0479">Metal-binding</keyword>
<dbReference type="Proteomes" id="UP000230108">
    <property type="component" value="Unassembled WGS sequence"/>
</dbReference>
<dbReference type="Gene3D" id="1.10.274.100">
    <property type="entry name" value="RNA polymerase Rpb1, domain 3"/>
    <property type="match status" value="2"/>
</dbReference>
<dbReference type="NCBIfam" id="TIGR02386">
    <property type="entry name" value="rpoC_TIGR"/>
    <property type="match status" value="1"/>
</dbReference>
<keyword evidence="1 7" id="KW-0240">DNA-directed RNA polymerase</keyword>
<dbReference type="InterPro" id="IPR045867">
    <property type="entry name" value="DNA-dir_RpoC_beta_prime"/>
</dbReference>
<dbReference type="CDD" id="cd02655">
    <property type="entry name" value="RNAP_beta'_C"/>
    <property type="match status" value="1"/>
</dbReference>
<evidence type="ECO:0000259" key="8">
    <source>
        <dbReference type="SMART" id="SM00663"/>
    </source>
</evidence>
<comment type="catalytic activity">
    <reaction evidence="6 7">
        <text>RNA(n) + a ribonucleoside 5'-triphosphate = RNA(n+1) + diphosphate</text>
        <dbReference type="Rhea" id="RHEA:21248"/>
        <dbReference type="Rhea" id="RHEA-COMP:14527"/>
        <dbReference type="Rhea" id="RHEA-COMP:17342"/>
        <dbReference type="ChEBI" id="CHEBI:33019"/>
        <dbReference type="ChEBI" id="CHEBI:61557"/>
        <dbReference type="ChEBI" id="CHEBI:140395"/>
        <dbReference type="EC" id="2.7.7.6"/>
    </reaction>
</comment>
<dbReference type="EC" id="2.7.7.6" evidence="7"/>
<dbReference type="PANTHER" id="PTHR19376">
    <property type="entry name" value="DNA-DIRECTED RNA POLYMERASE"/>
    <property type="match status" value="1"/>
</dbReference>
<dbReference type="InterPro" id="IPR000722">
    <property type="entry name" value="RNA_pol_asu"/>
</dbReference>
<accession>A0A2M7QC84</accession>
<evidence type="ECO:0000256" key="5">
    <source>
        <dbReference type="ARBA" id="ARBA00023163"/>
    </source>
</evidence>
<dbReference type="SMART" id="SM00663">
    <property type="entry name" value="RPOLA_N"/>
    <property type="match status" value="1"/>
</dbReference>
<dbReference type="AlphaFoldDB" id="A0A2M7QC84"/>
<keyword evidence="2 7" id="KW-0808">Transferase</keyword>
<comment type="similarity">
    <text evidence="7">Belongs to the RNA polymerase beta' chain family.</text>
</comment>
<dbReference type="InterPro" id="IPR007081">
    <property type="entry name" value="RNA_pol_Rpb1_5"/>
</dbReference>
<evidence type="ECO:0000313" key="9">
    <source>
        <dbReference type="EMBL" id="PIY68845.1"/>
    </source>
</evidence>
<dbReference type="InterPro" id="IPR038120">
    <property type="entry name" value="Rpb1_funnel_sf"/>
</dbReference>
<keyword evidence="3 7" id="KW-0548">Nucleotidyltransferase</keyword>
<dbReference type="GO" id="GO:0006351">
    <property type="term" value="P:DNA-templated transcription"/>
    <property type="evidence" value="ECO:0007669"/>
    <property type="project" value="InterPro"/>
</dbReference>
<protein>
    <recommendedName>
        <fullName evidence="7">DNA-directed RNA polymerase subunit</fullName>
        <ecNumber evidence="7">2.7.7.6</ecNumber>
    </recommendedName>
</protein>
<sequence length="966" mass="107707">RNKLMKKVRIIESFIKGNTQPLWMVLTVLPVIPPDLRPVVQLPGGKFATSDLNDFYRRVINRNNRLKQLIDLGAPEIILRNEKRMLQEAVDSLLDLQKSRGRSRSQGAASKVQKSLSDILRGKQGRFRQNLLGKRVDYSGRSTISVGPELKINQCGIPKEMALELFKPHLLHEIIIRGLAPNIKSAKNFLELREPVIYDMLEEITKNHPVLLNRAPTLHKLSILGFYPVLTDSHVIKLHPAVCAGYNADFDGDAMGVFVPLSTQAIEEVKTRMMAHQNLLKPSDGTPIVLPNKEMALGIYYLTTFDNAYKDAKDETLPTLSSEDEGVNRYEMGQVKLRQPVMALVEGRVIKTSVGRIVVNKSLPQELRFVNTELKASDIKELVVKATKIFNDNVKIGELIDDLKEIGFWGSTVAGGLSSSIFDCKIIPEKEAIVNATEKEIEKIQKNFDQGFLTIDEKHRYTNKLWLETTENLADQTWNALDEENPVKIIIKSGGARASKEQLKQLSAMKGLVVDPLGKIIEVPTKSNYREGLSIFEYVISARGARKGLTDSALKTADAGYLTRRLVDVSHDMIIREEDCNATEGLTITTKDERGDKFEQRIRGRFSIHDIVDENKKVILKAGELIDEEAGIAIKKAKINKVTVRSALYCQSKFGACQKCYGVDLSTGKLVEIGVPVGVIAAQSIGEPGTQLTMRVRHFGGIVISDVTQGLPRVEELFETRTPKVVSPIAEMTGKVSVQEDLKGEIYTLKIISTDEKEQKEQEFTIPMNQSLKVKDGDLVAKGVALSEGYLNVHDVLTIKGLRAAQQYLVNEVQKVYESQGIPIHDKHFEVIVRKMSDKVTIEDEGDTSLIKDEVVSKIRFEEENKKVITQGGKPATGKVSILGITKAAIYTDSWLSSASFEQTTSVLSAAAIKNQVDHLLGLKENVIIGRLIPVTKEFIDTYYSKFLSKYAHNQPAPEKTETKTD</sequence>
<dbReference type="Gene3D" id="1.10.1790.20">
    <property type="match status" value="1"/>
</dbReference>
<dbReference type="PANTHER" id="PTHR19376:SF54">
    <property type="entry name" value="DNA-DIRECTED RNA POLYMERASE SUBUNIT BETA"/>
    <property type="match status" value="1"/>
</dbReference>
<dbReference type="InterPro" id="IPR007080">
    <property type="entry name" value="RNA_pol_Rpb1_1"/>
</dbReference>
<dbReference type="SUPFAM" id="SSF64484">
    <property type="entry name" value="beta and beta-prime subunits of DNA dependent RNA-polymerase"/>
    <property type="match status" value="1"/>
</dbReference>
<feature type="domain" description="RNA polymerase N-terminal" evidence="8">
    <location>
        <begin position="22"/>
        <end position="303"/>
    </location>
</feature>
<dbReference type="Gene3D" id="1.10.132.30">
    <property type="match status" value="1"/>
</dbReference>
<dbReference type="Pfam" id="PF04998">
    <property type="entry name" value="RNA_pol_Rpb1_5"/>
    <property type="match status" value="1"/>
</dbReference>
<feature type="non-terminal residue" evidence="9">
    <location>
        <position position="1"/>
    </location>
</feature>
<dbReference type="Pfam" id="PF04997">
    <property type="entry name" value="RNA_pol_Rpb1_1"/>
    <property type="match status" value="1"/>
</dbReference>
<gene>
    <name evidence="9" type="primary">rpoC</name>
    <name evidence="9" type="ORF">COY90_03765</name>
</gene>
<evidence type="ECO:0000256" key="2">
    <source>
        <dbReference type="ARBA" id="ARBA00022679"/>
    </source>
</evidence>
<proteinExistence type="inferred from homology"/>
<evidence type="ECO:0000256" key="3">
    <source>
        <dbReference type="ARBA" id="ARBA00022695"/>
    </source>
</evidence>
<dbReference type="Gene3D" id="1.10.40.90">
    <property type="match status" value="1"/>
</dbReference>
<evidence type="ECO:0000313" key="10">
    <source>
        <dbReference type="Proteomes" id="UP000230108"/>
    </source>
</evidence>
<dbReference type="Pfam" id="PF00623">
    <property type="entry name" value="RNA_pol_Rpb1_2"/>
    <property type="match status" value="2"/>
</dbReference>
<dbReference type="Gene3D" id="1.10.150.390">
    <property type="match status" value="1"/>
</dbReference>
<evidence type="ECO:0000256" key="1">
    <source>
        <dbReference type="ARBA" id="ARBA00022478"/>
    </source>
</evidence>
<evidence type="ECO:0000256" key="6">
    <source>
        <dbReference type="ARBA" id="ARBA00048552"/>
    </source>
</evidence>
<reference evidence="10" key="1">
    <citation type="submission" date="2017-09" db="EMBL/GenBank/DDBJ databases">
        <title>Depth-based differentiation of microbial function through sediment-hosted aquifers and enrichment of novel symbionts in the deep terrestrial subsurface.</title>
        <authorList>
            <person name="Probst A.J."/>
            <person name="Ladd B."/>
            <person name="Jarett J.K."/>
            <person name="Geller-Mcgrath D.E."/>
            <person name="Sieber C.M.K."/>
            <person name="Emerson J.B."/>
            <person name="Anantharaman K."/>
            <person name="Thomas B.C."/>
            <person name="Malmstrom R."/>
            <person name="Stieglmeier M."/>
            <person name="Klingl A."/>
            <person name="Woyke T."/>
            <person name="Ryan C.M."/>
            <person name="Banfield J.F."/>
        </authorList>
    </citation>
    <scope>NUCLEOTIDE SEQUENCE [LARGE SCALE GENOMIC DNA]</scope>
</reference>
<dbReference type="EMBL" id="PFLF01000080">
    <property type="protein sequence ID" value="PIY68845.1"/>
    <property type="molecule type" value="Genomic_DNA"/>
</dbReference>
<dbReference type="GO" id="GO:0003677">
    <property type="term" value="F:DNA binding"/>
    <property type="evidence" value="ECO:0007669"/>
    <property type="project" value="InterPro"/>
</dbReference>
<dbReference type="InterPro" id="IPR042102">
    <property type="entry name" value="RNA_pol_Rpb1_3_sf"/>
</dbReference>
<dbReference type="Gene3D" id="2.40.50.100">
    <property type="match status" value="1"/>
</dbReference>
<keyword evidence="5 7" id="KW-0804">Transcription</keyword>
<dbReference type="InterPro" id="IPR007066">
    <property type="entry name" value="RNA_pol_Rpb1_3"/>
</dbReference>
<dbReference type="Pfam" id="PF04983">
    <property type="entry name" value="RNA_pol_Rpb1_3"/>
    <property type="match status" value="1"/>
</dbReference>
<dbReference type="Gene3D" id="2.40.40.20">
    <property type="match status" value="1"/>
</dbReference>
<dbReference type="InterPro" id="IPR006592">
    <property type="entry name" value="RNA_pol_N"/>
</dbReference>
<comment type="function">
    <text evidence="7">DNA-dependent RNA polymerase catalyzes the transcription of DNA into RNA using the four ribonucleoside triphosphates as substrates.</text>
</comment>
<dbReference type="GO" id="GO:0003899">
    <property type="term" value="F:DNA-directed RNA polymerase activity"/>
    <property type="evidence" value="ECO:0007669"/>
    <property type="project" value="UniProtKB-EC"/>
</dbReference>
<organism evidence="9 10">
    <name type="scientific">Candidatus Roizmanbacteria bacterium CG_4_10_14_0_8_um_filter_39_9</name>
    <dbReference type="NCBI Taxonomy" id="1974829"/>
    <lineage>
        <taxon>Bacteria</taxon>
        <taxon>Candidatus Roizmaniibacteriota</taxon>
    </lineage>
</organism>
<dbReference type="GO" id="GO:0000428">
    <property type="term" value="C:DNA-directed RNA polymerase complex"/>
    <property type="evidence" value="ECO:0007669"/>
    <property type="project" value="UniProtKB-KW"/>
</dbReference>